<dbReference type="STRING" id="1122247.GCA_000379865_00163"/>
<gene>
    <name evidence="2" type="ORF">C731_2151</name>
</gene>
<dbReference type="EMBL" id="AMRA01000054">
    <property type="protein sequence ID" value="EKF23783.1"/>
    <property type="molecule type" value="Genomic_DNA"/>
</dbReference>
<evidence type="ECO:0000313" key="3">
    <source>
        <dbReference type="Proteomes" id="UP000006265"/>
    </source>
</evidence>
<accession>K5B8J0</accession>
<evidence type="ECO:0000256" key="1">
    <source>
        <dbReference type="SAM" id="Coils"/>
    </source>
</evidence>
<dbReference type="AlphaFoldDB" id="K5B8J0"/>
<comment type="caution">
    <text evidence="2">The sequence shown here is derived from an EMBL/GenBank/DDBJ whole genome shotgun (WGS) entry which is preliminary data.</text>
</comment>
<keyword evidence="3" id="KW-1185">Reference proteome</keyword>
<reference evidence="2 3" key="1">
    <citation type="journal article" date="2012" name="J. Bacteriol.">
        <title>Genome sequence of Mycobacterium hassiacum DSM 44199, a rare source of heat-stable mycobacterial proteins.</title>
        <authorList>
            <person name="Tiago I."/>
            <person name="Maranha A."/>
            <person name="Mendes V."/>
            <person name="Alarico S."/>
            <person name="Moynihan P.J."/>
            <person name="Clarke A.J."/>
            <person name="Macedo-Ribeiro S."/>
            <person name="Pereira P.J."/>
            <person name="Empadinhas N."/>
        </authorList>
    </citation>
    <scope>NUCLEOTIDE SEQUENCE [LARGE SCALE GENOMIC DNA]</scope>
    <source>
        <strain evidence="3">DSM 44199 / CIP 105218 / JCM 12690 / 3849</strain>
    </source>
</reference>
<organism evidence="2 3">
    <name type="scientific">Mycolicibacterium hassiacum (strain DSM 44199 / CIP 105218 / JCM 12690 / 3849)</name>
    <name type="common">Mycobacterium hassiacum</name>
    <dbReference type="NCBI Taxonomy" id="1122247"/>
    <lineage>
        <taxon>Bacteria</taxon>
        <taxon>Bacillati</taxon>
        <taxon>Actinomycetota</taxon>
        <taxon>Actinomycetes</taxon>
        <taxon>Mycobacteriales</taxon>
        <taxon>Mycobacteriaceae</taxon>
        <taxon>Mycolicibacterium</taxon>
    </lineage>
</organism>
<dbReference type="eggNOG" id="COG3883">
    <property type="taxonomic scope" value="Bacteria"/>
</dbReference>
<protein>
    <submittedName>
        <fullName evidence="2">Uncharacterized protein</fullName>
    </submittedName>
</protein>
<keyword evidence="1" id="KW-0175">Coiled coil</keyword>
<proteinExistence type="predicted"/>
<name>K5B8J0_MYCHD</name>
<dbReference type="PATRIC" id="fig|1122247.3.peg.2070"/>
<sequence length="530" mass="60715">MALGYRAIVRLDDSDDAIIAAESQLVAWLREKKKKGTLETADWDGEGEFRLGSNARLTVVHDTERPDGSCRRLYRLMESNNRGTFTVSLYALSVPRAKSFPNTLVVDVELDVETVDQAIRTVAPPRLMRRILDSHRAFDGRMPLTGEPQVVRKIDVDTVQSAILDQARTASVIVAPLPWPDDEEKWRALIRELTSYSVGVASTFILDEAATAILQQSLPQSHQIEKAVIRTFAPKVDIESPEDSLRHPKLYPKTLIRYIRRGKVRNELVGLHAHASRLRFIERDLPGDVRRGLDILARVHAEAQRNWDLERQIVDAQSVIQTQEPRQDPAVATPMTRLSVLINRWLGDDWAISDSSLTKLDELLERRTFEAALRHDELNKAAEVREKLENNIRELRAQVENLSLDLAVAEEERRKYEREVVVLRQRLVASGRVELVYVEREDSVWDPPDDILNLLERITPGSEHIVFSRVEFTGDEDKALEVDVYEPTPRYAHAFWDFIHVLYDYAEGRAQGAHFRGCPPLSDERRDRWP</sequence>
<evidence type="ECO:0000313" key="2">
    <source>
        <dbReference type="EMBL" id="EKF23783.1"/>
    </source>
</evidence>
<feature type="coiled-coil region" evidence="1">
    <location>
        <begin position="378"/>
        <end position="426"/>
    </location>
</feature>
<dbReference type="Proteomes" id="UP000006265">
    <property type="component" value="Unassembled WGS sequence"/>
</dbReference>